<accession>A0A100W2Q5</accession>
<protein>
    <submittedName>
        <fullName evidence="2">Uncharacterized protein</fullName>
    </submittedName>
</protein>
<keyword evidence="3" id="KW-1185">Reference proteome</keyword>
<comment type="caution">
    <text evidence="2">The sequence shown here is derived from an EMBL/GenBank/DDBJ whole genome shotgun (WGS) entry which is preliminary data.</text>
</comment>
<feature type="signal peptide" evidence="1">
    <location>
        <begin position="1"/>
        <end position="17"/>
    </location>
</feature>
<dbReference type="AlphaFoldDB" id="A0A100W2Q5"/>
<reference evidence="3" key="1">
    <citation type="journal article" date="2016" name="Genome Announc.">
        <title>Draft Genome Sequences of Five Rapidly Growing Mycobacterium Species, M. thermoresistibile, M. fortuitum subsp. acetamidolyticum, M. canariasense, M. brisbanense, and M. novocastrense.</title>
        <authorList>
            <person name="Katahira K."/>
            <person name="Ogura Y."/>
            <person name="Gotoh Y."/>
            <person name="Hayashi T."/>
        </authorList>
    </citation>
    <scope>NUCLEOTIDE SEQUENCE [LARGE SCALE GENOMIC DNA]</scope>
    <source>
        <strain evidence="3">JCM15654</strain>
    </source>
</reference>
<evidence type="ECO:0000313" key="3">
    <source>
        <dbReference type="Proteomes" id="UP000069620"/>
    </source>
</evidence>
<feature type="chain" id="PRO_5039053927" evidence="1">
    <location>
        <begin position="18"/>
        <end position="77"/>
    </location>
</feature>
<organism evidence="2 3">
    <name type="scientific">Mycolicibacterium brisbanense</name>
    <dbReference type="NCBI Taxonomy" id="146020"/>
    <lineage>
        <taxon>Bacteria</taxon>
        <taxon>Bacillati</taxon>
        <taxon>Actinomycetota</taxon>
        <taxon>Actinomycetes</taxon>
        <taxon>Mycobacteriales</taxon>
        <taxon>Mycobacteriaceae</taxon>
        <taxon>Mycolicibacterium</taxon>
    </lineage>
</organism>
<sequence>MLVATAAAGLVLVPVTAAVSGSPPRALADDCTSSDVQDSYSLSCVPTMIPDTSDQLTEDEIAQPGYNGHSGGGGGHR</sequence>
<gene>
    <name evidence="2" type="ORF">RMCB_4537</name>
</gene>
<evidence type="ECO:0000256" key="1">
    <source>
        <dbReference type="SAM" id="SignalP"/>
    </source>
</evidence>
<reference evidence="3" key="2">
    <citation type="submission" date="2016-02" db="EMBL/GenBank/DDBJ databases">
        <title>Draft genome sequence of five rapidly growing Mycobacterium species.</title>
        <authorList>
            <person name="Katahira K."/>
            <person name="Gotou Y."/>
            <person name="Iida K."/>
            <person name="Ogura Y."/>
            <person name="Hayashi T."/>
        </authorList>
    </citation>
    <scope>NUCLEOTIDE SEQUENCE [LARGE SCALE GENOMIC DNA]</scope>
    <source>
        <strain evidence="3">JCM15654</strain>
    </source>
</reference>
<proteinExistence type="predicted"/>
<evidence type="ECO:0000313" key="2">
    <source>
        <dbReference type="EMBL" id="GAS90441.1"/>
    </source>
</evidence>
<dbReference type="Proteomes" id="UP000069620">
    <property type="component" value="Unassembled WGS sequence"/>
</dbReference>
<name>A0A100W2Q5_9MYCO</name>
<keyword evidence="1" id="KW-0732">Signal</keyword>
<dbReference type="EMBL" id="BCSX01000040">
    <property type="protein sequence ID" value="GAS90441.1"/>
    <property type="molecule type" value="Genomic_DNA"/>
</dbReference>